<keyword evidence="3" id="KW-1185">Reference proteome</keyword>
<evidence type="ECO:0000256" key="1">
    <source>
        <dbReference type="SAM" id="MobiDB-lite"/>
    </source>
</evidence>
<comment type="caution">
    <text evidence="2">The sequence shown here is derived from an EMBL/GenBank/DDBJ whole genome shotgun (WGS) entry which is preliminary data.</text>
</comment>
<dbReference type="EMBL" id="LDAU01000172">
    <property type="protein sequence ID" value="KRX01259.1"/>
    <property type="molecule type" value="Genomic_DNA"/>
</dbReference>
<reference evidence="2 3" key="1">
    <citation type="journal article" date="2015" name="Sci. Rep.">
        <title>Genome of the facultative scuticociliatosis pathogen Pseudocohnilembus persalinus provides insight into its virulence through horizontal gene transfer.</title>
        <authorList>
            <person name="Xiong J."/>
            <person name="Wang G."/>
            <person name="Cheng J."/>
            <person name="Tian M."/>
            <person name="Pan X."/>
            <person name="Warren A."/>
            <person name="Jiang C."/>
            <person name="Yuan D."/>
            <person name="Miao W."/>
        </authorList>
    </citation>
    <scope>NUCLEOTIDE SEQUENCE [LARGE SCALE GENOMIC DNA]</scope>
    <source>
        <strain evidence="2">36N120E</strain>
    </source>
</reference>
<sequence length="149" mass="17531">MMNNNFSGRNQILNPQNFYMQNLPNQNQQFPNFNLGVSNLQNFPNIGNIPNIQGQLNAEIFQNFGNQQFPFNNNQLMNNMMNKLAKPQEFFKKINVDANANANADKEKKEKKEKKHKKDKKKKEKKNKQSRSRSRSVSNKKKKEKKKQD</sequence>
<evidence type="ECO:0000313" key="2">
    <source>
        <dbReference type="EMBL" id="KRX01259.1"/>
    </source>
</evidence>
<feature type="compositionally biased region" description="Basic residues" evidence="1">
    <location>
        <begin position="111"/>
        <end position="149"/>
    </location>
</feature>
<dbReference type="AlphaFoldDB" id="A0A0V0QGE5"/>
<accession>A0A0V0QGE5</accession>
<evidence type="ECO:0000313" key="3">
    <source>
        <dbReference type="Proteomes" id="UP000054937"/>
    </source>
</evidence>
<gene>
    <name evidence="2" type="ORF">PPERSA_07298</name>
</gene>
<feature type="region of interest" description="Disordered" evidence="1">
    <location>
        <begin position="95"/>
        <end position="149"/>
    </location>
</feature>
<dbReference type="InParanoid" id="A0A0V0QGE5"/>
<protein>
    <submittedName>
        <fullName evidence="2">Uncharacterized protein</fullName>
    </submittedName>
</protein>
<dbReference type="Proteomes" id="UP000054937">
    <property type="component" value="Unassembled WGS sequence"/>
</dbReference>
<name>A0A0V0QGE5_PSEPJ</name>
<proteinExistence type="predicted"/>
<organism evidence="2 3">
    <name type="scientific">Pseudocohnilembus persalinus</name>
    <name type="common">Ciliate</name>
    <dbReference type="NCBI Taxonomy" id="266149"/>
    <lineage>
        <taxon>Eukaryota</taxon>
        <taxon>Sar</taxon>
        <taxon>Alveolata</taxon>
        <taxon>Ciliophora</taxon>
        <taxon>Intramacronucleata</taxon>
        <taxon>Oligohymenophorea</taxon>
        <taxon>Scuticociliatia</taxon>
        <taxon>Philasterida</taxon>
        <taxon>Pseudocohnilembidae</taxon>
        <taxon>Pseudocohnilembus</taxon>
    </lineage>
</organism>